<dbReference type="GO" id="GO:0005886">
    <property type="term" value="C:plasma membrane"/>
    <property type="evidence" value="ECO:0007669"/>
    <property type="project" value="UniProtKB-SubCell"/>
</dbReference>
<dbReference type="InterPro" id="IPR011527">
    <property type="entry name" value="ABC1_TM_dom"/>
</dbReference>
<keyword evidence="3" id="KW-0547">Nucleotide-binding</keyword>
<dbReference type="Pfam" id="PF00005">
    <property type="entry name" value="ABC_tran"/>
    <property type="match status" value="1"/>
</dbReference>
<dbReference type="SUPFAM" id="SSF52540">
    <property type="entry name" value="P-loop containing nucleoside triphosphate hydrolases"/>
    <property type="match status" value="1"/>
</dbReference>
<dbReference type="Proteomes" id="UP000061468">
    <property type="component" value="Chromosome"/>
</dbReference>
<dbReference type="InterPro" id="IPR027417">
    <property type="entry name" value="P-loop_NTPase"/>
</dbReference>
<keyword evidence="5 7" id="KW-1133">Transmembrane helix</keyword>
<sequence length="554" mass="61635">MKFWFSIIFKNERKRLLIGLFWSFFTMLSGVGLLALSGWLITATALAGIAIGAGLIVKLDMYMPGSGIRYFALSRTIGRYIERLYNHDTILRLIATYRVTIFNALSRRPLHDVRQTSDSEWLSRLTSDLDALDSILIRYTIPTLATGLLLGVVSLFLCFIWFEFGVVFIIASTLAWLLLILFSIRQTKSAASQAISHLNHTRETLISHLKGAFVLKSQHLMSHHSGDTTRALSLFEQHHNNLQKRIARIQVVTDSIFAIALVATLYASLWAVNHHIIEGPTAIMLALLFVGVTELLQTTPEQFSTWGKTDYASKRLSTLASESFDNDSTDITAVSEVSCTVSNHPHIPASASRNISFNLIDTTPFLITGRSGSGKSTLAKLMFKLVPLDKSNASVMINNISVQNISSDSLYRHCAYLEQTSLLLSGSLYYNLTLGLESIEDSRVFDVLSLVELQAWADSLPEGLNTWLGEGGAKVSGGQARRICLARLLLRNPELIVLDEPFNGLDSAMAERIFMRILPWLTARKSIVLLHEVPLFIEQQSIDYHSLNVDLSAA</sequence>
<evidence type="ECO:0000313" key="11">
    <source>
        <dbReference type="Proteomes" id="UP000061468"/>
    </source>
</evidence>
<keyword evidence="4 10" id="KW-0067">ATP-binding</keyword>
<accession>A0AAC9F6J1</accession>
<feature type="transmembrane region" description="Helical" evidence="7">
    <location>
        <begin position="251"/>
        <end position="271"/>
    </location>
</feature>
<dbReference type="SMART" id="SM00382">
    <property type="entry name" value="AAA"/>
    <property type="match status" value="1"/>
</dbReference>
<evidence type="ECO:0000256" key="3">
    <source>
        <dbReference type="ARBA" id="ARBA00022741"/>
    </source>
</evidence>
<dbReference type="Gene3D" id="3.40.50.300">
    <property type="entry name" value="P-loop containing nucleotide triphosphate hydrolases"/>
    <property type="match status" value="1"/>
</dbReference>
<evidence type="ECO:0000256" key="1">
    <source>
        <dbReference type="ARBA" id="ARBA00004651"/>
    </source>
</evidence>
<dbReference type="PANTHER" id="PTHR24221">
    <property type="entry name" value="ATP-BINDING CASSETTE SUB-FAMILY B"/>
    <property type="match status" value="1"/>
</dbReference>
<dbReference type="InterPro" id="IPR003593">
    <property type="entry name" value="AAA+_ATPase"/>
</dbReference>
<keyword evidence="6 7" id="KW-0472">Membrane</keyword>
<protein>
    <submittedName>
        <fullName evidence="10">ATP-binding protein</fullName>
    </submittedName>
</protein>
<dbReference type="InterPro" id="IPR017871">
    <property type="entry name" value="ABC_transporter-like_CS"/>
</dbReference>
<gene>
    <name evidence="10" type="ORF">AV942_00450</name>
</gene>
<dbReference type="AlphaFoldDB" id="A0AAC9F6J1"/>
<evidence type="ECO:0000256" key="6">
    <source>
        <dbReference type="ARBA" id="ARBA00023136"/>
    </source>
</evidence>
<dbReference type="PANTHER" id="PTHR24221:SF653">
    <property type="entry name" value="TRANSPORT ATP-BINDING PROTEIN CYDC"/>
    <property type="match status" value="1"/>
</dbReference>
<evidence type="ECO:0000256" key="5">
    <source>
        <dbReference type="ARBA" id="ARBA00022989"/>
    </source>
</evidence>
<dbReference type="PROSITE" id="PS00211">
    <property type="entry name" value="ABC_TRANSPORTER_1"/>
    <property type="match status" value="1"/>
</dbReference>
<feature type="domain" description="ABC transporter" evidence="8">
    <location>
        <begin position="332"/>
        <end position="549"/>
    </location>
</feature>
<dbReference type="InterPro" id="IPR039421">
    <property type="entry name" value="Type_1_exporter"/>
</dbReference>
<dbReference type="Gene3D" id="1.20.1560.10">
    <property type="entry name" value="ABC transporter type 1, transmembrane domain"/>
    <property type="match status" value="1"/>
</dbReference>
<dbReference type="InterPro" id="IPR003439">
    <property type="entry name" value="ABC_transporter-like_ATP-bd"/>
</dbReference>
<dbReference type="GO" id="GO:0005524">
    <property type="term" value="F:ATP binding"/>
    <property type="evidence" value="ECO:0007669"/>
    <property type="project" value="UniProtKB-KW"/>
</dbReference>
<comment type="subcellular location">
    <subcellularLocation>
        <location evidence="1">Cell membrane</location>
        <topology evidence="1">Multi-pass membrane protein</topology>
    </subcellularLocation>
</comment>
<organism evidence="10 11">
    <name type="scientific">Alteromonas mediterranea</name>
    <dbReference type="NCBI Taxonomy" id="314275"/>
    <lineage>
        <taxon>Bacteria</taxon>
        <taxon>Pseudomonadati</taxon>
        <taxon>Pseudomonadota</taxon>
        <taxon>Gammaproteobacteria</taxon>
        <taxon>Alteromonadales</taxon>
        <taxon>Alteromonadaceae</taxon>
        <taxon>Alteromonas/Salinimonas group</taxon>
        <taxon>Alteromonas</taxon>
    </lineage>
</organism>
<dbReference type="RefSeq" id="WP_015065870.1">
    <property type="nucleotide sequence ID" value="NZ_CP013928.1"/>
</dbReference>
<dbReference type="PROSITE" id="PS50893">
    <property type="entry name" value="ABC_TRANSPORTER_2"/>
    <property type="match status" value="1"/>
</dbReference>
<evidence type="ECO:0000259" key="8">
    <source>
        <dbReference type="PROSITE" id="PS50893"/>
    </source>
</evidence>
<evidence type="ECO:0000259" key="9">
    <source>
        <dbReference type="PROSITE" id="PS50929"/>
    </source>
</evidence>
<feature type="transmembrane region" description="Helical" evidence="7">
    <location>
        <begin position="16"/>
        <end position="34"/>
    </location>
</feature>
<dbReference type="PROSITE" id="PS50929">
    <property type="entry name" value="ABC_TM1F"/>
    <property type="match status" value="1"/>
</dbReference>
<evidence type="ECO:0000313" key="10">
    <source>
        <dbReference type="EMBL" id="AMJ76885.1"/>
    </source>
</evidence>
<dbReference type="GO" id="GO:0140359">
    <property type="term" value="F:ABC-type transporter activity"/>
    <property type="evidence" value="ECO:0007669"/>
    <property type="project" value="InterPro"/>
</dbReference>
<name>A0AAC9F6J1_9ALTE</name>
<evidence type="ECO:0000256" key="7">
    <source>
        <dbReference type="SAM" id="Phobius"/>
    </source>
</evidence>
<dbReference type="GO" id="GO:0016887">
    <property type="term" value="F:ATP hydrolysis activity"/>
    <property type="evidence" value="ECO:0007669"/>
    <property type="project" value="InterPro"/>
</dbReference>
<feature type="domain" description="ABC transmembrane type-1" evidence="9">
    <location>
        <begin position="17"/>
        <end position="308"/>
    </location>
</feature>
<dbReference type="InterPro" id="IPR036640">
    <property type="entry name" value="ABC1_TM_sf"/>
</dbReference>
<dbReference type="SUPFAM" id="SSF90123">
    <property type="entry name" value="ABC transporter transmembrane region"/>
    <property type="match status" value="1"/>
</dbReference>
<proteinExistence type="predicted"/>
<evidence type="ECO:0000256" key="2">
    <source>
        <dbReference type="ARBA" id="ARBA00022692"/>
    </source>
</evidence>
<evidence type="ECO:0000256" key="4">
    <source>
        <dbReference type="ARBA" id="ARBA00022840"/>
    </source>
</evidence>
<dbReference type="EMBL" id="CP013928">
    <property type="protein sequence ID" value="AMJ76885.1"/>
    <property type="molecule type" value="Genomic_DNA"/>
</dbReference>
<feature type="transmembrane region" description="Helical" evidence="7">
    <location>
        <begin position="139"/>
        <end position="162"/>
    </location>
</feature>
<reference evidence="10 11" key="1">
    <citation type="submission" date="2015-12" db="EMBL/GenBank/DDBJ databases">
        <title>Intraspecies pangenome expansion in the marine bacterium Alteromonas.</title>
        <authorList>
            <person name="Lopez-Perez M."/>
            <person name="Rodriguez-Valera F."/>
        </authorList>
    </citation>
    <scope>NUCLEOTIDE SEQUENCE [LARGE SCALE GENOMIC DNA]</scope>
    <source>
        <strain evidence="10 11">UM8</strain>
    </source>
</reference>
<feature type="transmembrane region" description="Helical" evidence="7">
    <location>
        <begin position="168"/>
        <end position="184"/>
    </location>
</feature>
<dbReference type="GO" id="GO:0034040">
    <property type="term" value="F:ATPase-coupled lipid transmembrane transporter activity"/>
    <property type="evidence" value="ECO:0007669"/>
    <property type="project" value="TreeGrafter"/>
</dbReference>
<keyword evidence="2 7" id="KW-0812">Transmembrane</keyword>